<dbReference type="Proteomes" id="UP000886883">
    <property type="component" value="Unassembled WGS sequence"/>
</dbReference>
<dbReference type="InterPro" id="IPR022627">
    <property type="entry name" value="DUF3502"/>
</dbReference>
<reference evidence="2" key="1">
    <citation type="journal article" date="2021" name="PeerJ">
        <title>Extensive microbial diversity within the chicken gut microbiome revealed by metagenomics and culture.</title>
        <authorList>
            <person name="Gilroy R."/>
            <person name="Ravi A."/>
            <person name="Getino M."/>
            <person name="Pursley I."/>
            <person name="Horton D.L."/>
            <person name="Alikhan N.F."/>
            <person name="Baker D."/>
            <person name="Gharbi K."/>
            <person name="Hall N."/>
            <person name="Watson M."/>
            <person name="Adriaenssens E.M."/>
            <person name="Foster-Nyarko E."/>
            <person name="Jarju S."/>
            <person name="Secka A."/>
            <person name="Antonio M."/>
            <person name="Oren A."/>
            <person name="Chaudhuri R.R."/>
            <person name="La Ragione R."/>
            <person name="Hildebrand F."/>
            <person name="Pallen M.J."/>
        </authorList>
    </citation>
    <scope>NUCLEOTIDE SEQUENCE</scope>
    <source>
        <strain evidence="2">USAMLcec3-2134</strain>
    </source>
</reference>
<dbReference type="InterPro" id="IPR006059">
    <property type="entry name" value="SBP"/>
</dbReference>
<name>A0A9D2MT00_9FIRM</name>
<accession>A0A9D2MT00</accession>
<dbReference type="InterPro" id="IPR050490">
    <property type="entry name" value="Bact_solute-bd_prot1"/>
</dbReference>
<sequence>MKDSRGKRRKLAAAALIVLLSVLTGCEEEQRTAAVQSEPVHLIWYQIGAEQPDGDLVEAQVNAYTREKIGVTVEIRPINFNDYNSRMRSIINTGARWDLAFSSSWANDYLEIAQKGALLSLNDLLPDYGEGLLEEIDDRFWKAATINGEIYGVPSQKEIGSMPMWVFTKEYVDKYDIPYEDIHTLEDLEPWLALIAEKEPDVVPLYLTGDFSAPTYMDKIIDPVGIEYGDETLTVKNVFETERMQETLRTLHRYFQAGYINPDAAVARDDRTVKRFVTKGDGQPYAETIWSNALGYEVVASQIMETQITNASARGALTVISRDCENPQKAVEFLNLVNTDLYLRNLLNYGIEGVHYTKVPAEPQELERCEGKRYIYDCKAHLLDNSGYSVSYYVQGGLFSTWVPDTDPLDKWDTFVTYNRDSVEAPTFGFDFDAKAVQNQISNFRIILDEYGPALYTGSVDPDVYVPRLIEKLEENGIQDVIDEMQRQIDSWRESL</sequence>
<dbReference type="PROSITE" id="PS51257">
    <property type="entry name" value="PROKAR_LIPOPROTEIN"/>
    <property type="match status" value="1"/>
</dbReference>
<dbReference type="PANTHER" id="PTHR43649:SF17">
    <property type="entry name" value="ABC TRANSPORTER SOLUTE BINDING PROTEIN-SUGAR TRANSPORT"/>
    <property type="match status" value="1"/>
</dbReference>
<dbReference type="Pfam" id="PF12010">
    <property type="entry name" value="DUF3502"/>
    <property type="match status" value="1"/>
</dbReference>
<feature type="domain" description="DUF3502" evidence="1">
    <location>
        <begin position="426"/>
        <end position="493"/>
    </location>
</feature>
<reference evidence="2" key="2">
    <citation type="submission" date="2021-04" db="EMBL/GenBank/DDBJ databases">
        <authorList>
            <person name="Gilroy R."/>
        </authorList>
    </citation>
    <scope>NUCLEOTIDE SEQUENCE</scope>
    <source>
        <strain evidence="2">USAMLcec3-2134</strain>
    </source>
</reference>
<evidence type="ECO:0000313" key="2">
    <source>
        <dbReference type="EMBL" id="HJB91886.1"/>
    </source>
</evidence>
<gene>
    <name evidence="2" type="ORF">H9763_10560</name>
</gene>
<comment type="caution">
    <text evidence="2">The sequence shown here is derived from an EMBL/GenBank/DDBJ whole genome shotgun (WGS) entry which is preliminary data.</text>
</comment>
<dbReference type="EMBL" id="DWXE01000040">
    <property type="protein sequence ID" value="HJB91886.1"/>
    <property type="molecule type" value="Genomic_DNA"/>
</dbReference>
<dbReference type="SUPFAM" id="SSF53850">
    <property type="entry name" value="Periplasmic binding protein-like II"/>
    <property type="match status" value="1"/>
</dbReference>
<dbReference type="Gene3D" id="3.40.190.10">
    <property type="entry name" value="Periplasmic binding protein-like II"/>
    <property type="match status" value="1"/>
</dbReference>
<evidence type="ECO:0000313" key="3">
    <source>
        <dbReference type="Proteomes" id="UP000886883"/>
    </source>
</evidence>
<dbReference type="AlphaFoldDB" id="A0A9D2MT00"/>
<evidence type="ECO:0000259" key="1">
    <source>
        <dbReference type="Pfam" id="PF12010"/>
    </source>
</evidence>
<dbReference type="PANTHER" id="PTHR43649">
    <property type="entry name" value="ARABINOSE-BINDING PROTEIN-RELATED"/>
    <property type="match status" value="1"/>
</dbReference>
<dbReference type="Pfam" id="PF13416">
    <property type="entry name" value="SBP_bac_8"/>
    <property type="match status" value="1"/>
</dbReference>
<protein>
    <submittedName>
        <fullName evidence="2">ABC transporter substrate-binding protein</fullName>
    </submittedName>
</protein>
<proteinExistence type="predicted"/>
<organism evidence="2 3">
    <name type="scientific">Candidatus Eisenbergiella merdigallinarum</name>
    <dbReference type="NCBI Taxonomy" id="2838552"/>
    <lineage>
        <taxon>Bacteria</taxon>
        <taxon>Bacillati</taxon>
        <taxon>Bacillota</taxon>
        <taxon>Clostridia</taxon>
        <taxon>Lachnospirales</taxon>
        <taxon>Lachnospiraceae</taxon>
        <taxon>Eisenbergiella</taxon>
    </lineage>
</organism>